<dbReference type="PROSITE" id="PS51708">
    <property type="entry name" value="CHAD"/>
    <property type="match status" value="1"/>
</dbReference>
<reference evidence="2 3" key="1">
    <citation type="journal article" date="2020" name="Microorganisms">
        <title>Osmotic Adaptation and Compatible Solute Biosynthesis of Phototrophic Bacteria as Revealed from Genome Analyses.</title>
        <authorList>
            <person name="Imhoff J.F."/>
            <person name="Rahn T."/>
            <person name="Kunzel S."/>
            <person name="Keller A."/>
            <person name="Neulinger S.C."/>
        </authorList>
    </citation>
    <scope>NUCLEOTIDE SEQUENCE [LARGE SCALE GENOMIC DNA]</scope>
    <source>
        <strain evidence="2 3">DSM 6210</strain>
    </source>
</reference>
<accession>A0ABS1CDE4</accession>
<evidence type="ECO:0000259" key="1">
    <source>
        <dbReference type="PROSITE" id="PS51708"/>
    </source>
</evidence>
<evidence type="ECO:0000313" key="2">
    <source>
        <dbReference type="EMBL" id="MBK1629913.1"/>
    </source>
</evidence>
<organism evidence="2 3">
    <name type="scientific">Thiohalocapsa halophila</name>
    <dbReference type="NCBI Taxonomy" id="69359"/>
    <lineage>
        <taxon>Bacteria</taxon>
        <taxon>Pseudomonadati</taxon>
        <taxon>Pseudomonadota</taxon>
        <taxon>Gammaproteobacteria</taxon>
        <taxon>Chromatiales</taxon>
        <taxon>Chromatiaceae</taxon>
        <taxon>Thiohalocapsa</taxon>
    </lineage>
</organism>
<feature type="domain" description="CHAD" evidence="1">
    <location>
        <begin position="8"/>
        <end position="327"/>
    </location>
</feature>
<dbReference type="Pfam" id="PF05235">
    <property type="entry name" value="CHAD"/>
    <property type="match status" value="1"/>
</dbReference>
<sequence>MRFELQPGESAGTGLRRVARGLMDETLAQLDDPARPRETMVHEARKSMKKLRGLLRLVRPAAPQLYRTENAALRDAAAELSALRDADVAVETFDRVIATAQAAEAPRTGAGTAPVGLDGAGAESAAALHDGPDPPALDTLAWAPLRARLAAWRAEAQAADGQPEARSQAFREQLVAARERAADWCLPPVDDEASAFAVFGRGLKKTYKRGRKAMARAYAQPGVAAFHDWRKRTKYLGYHLRLLRPAWPDLLRAQRTAVKALSDRLGDDHDLAVLDELLVELRDEEASVARRHAEAGLRAELRRQSAMLREQAEGLGRYVYAERPKAFRRRIGVYWHQAEAGAQSEERP</sequence>
<evidence type="ECO:0000313" key="3">
    <source>
        <dbReference type="Proteomes" id="UP000748752"/>
    </source>
</evidence>
<name>A0ABS1CDE4_9GAMM</name>
<dbReference type="Proteomes" id="UP000748752">
    <property type="component" value="Unassembled WGS sequence"/>
</dbReference>
<proteinExistence type="predicted"/>
<dbReference type="PANTHER" id="PTHR39339">
    <property type="entry name" value="SLR1444 PROTEIN"/>
    <property type="match status" value="1"/>
</dbReference>
<keyword evidence="3" id="KW-1185">Reference proteome</keyword>
<dbReference type="SMART" id="SM00880">
    <property type="entry name" value="CHAD"/>
    <property type="match status" value="1"/>
</dbReference>
<protein>
    <recommendedName>
        <fullName evidence="1">CHAD domain-containing protein</fullName>
    </recommendedName>
</protein>
<dbReference type="InterPro" id="IPR007899">
    <property type="entry name" value="CHAD_dom"/>
</dbReference>
<gene>
    <name evidence="2" type="ORF">CKO31_03975</name>
</gene>
<dbReference type="InterPro" id="IPR038186">
    <property type="entry name" value="CHAD_dom_sf"/>
</dbReference>
<dbReference type="Gene3D" id="1.40.20.10">
    <property type="entry name" value="CHAD domain"/>
    <property type="match status" value="1"/>
</dbReference>
<dbReference type="EMBL" id="NRRV01000006">
    <property type="protein sequence ID" value="MBK1629913.1"/>
    <property type="molecule type" value="Genomic_DNA"/>
</dbReference>
<comment type="caution">
    <text evidence="2">The sequence shown here is derived from an EMBL/GenBank/DDBJ whole genome shotgun (WGS) entry which is preliminary data.</text>
</comment>
<dbReference type="RefSeq" id="WP_200234273.1">
    <property type="nucleotide sequence ID" value="NZ_NRRV01000006.1"/>
</dbReference>
<dbReference type="PANTHER" id="PTHR39339:SF1">
    <property type="entry name" value="CHAD DOMAIN-CONTAINING PROTEIN"/>
    <property type="match status" value="1"/>
</dbReference>